<dbReference type="InterPro" id="IPR008271">
    <property type="entry name" value="Ser/Thr_kinase_AS"/>
</dbReference>
<comment type="caution">
    <text evidence="20">The sequence shown here is derived from an EMBL/GenBank/DDBJ whole genome shotgun (WGS) entry which is preliminary data.</text>
</comment>
<proteinExistence type="inferred from homology"/>
<feature type="binding site" evidence="16">
    <location>
        <position position="38"/>
    </location>
    <ligand>
        <name>ATP</name>
        <dbReference type="ChEBI" id="CHEBI:30616"/>
    </ligand>
</feature>
<dbReference type="PANTHER" id="PTHR43289:SF6">
    <property type="entry name" value="SERINE_THREONINE-PROTEIN KINASE NEKL-3"/>
    <property type="match status" value="1"/>
</dbReference>
<evidence type="ECO:0000256" key="8">
    <source>
        <dbReference type="ARBA" id="ARBA00022729"/>
    </source>
</evidence>
<evidence type="ECO:0000256" key="3">
    <source>
        <dbReference type="ARBA" id="ARBA00012513"/>
    </source>
</evidence>
<evidence type="ECO:0000256" key="7">
    <source>
        <dbReference type="ARBA" id="ARBA00022692"/>
    </source>
</evidence>
<dbReference type="Pfam" id="PF07161">
    <property type="entry name" value="LppX_LprAFG"/>
    <property type="match status" value="1"/>
</dbReference>
<evidence type="ECO:0000256" key="13">
    <source>
        <dbReference type="ARBA" id="ARBA00023136"/>
    </source>
</evidence>
<dbReference type="GO" id="GO:0005886">
    <property type="term" value="C:plasma membrane"/>
    <property type="evidence" value="ECO:0007669"/>
    <property type="project" value="UniProtKB-SubCell"/>
</dbReference>
<evidence type="ECO:0000256" key="12">
    <source>
        <dbReference type="ARBA" id="ARBA00022989"/>
    </source>
</evidence>
<evidence type="ECO:0000256" key="11">
    <source>
        <dbReference type="ARBA" id="ARBA00022840"/>
    </source>
</evidence>
<keyword evidence="5" id="KW-0723">Serine/threonine-protein kinase</keyword>
<dbReference type="Gene3D" id="2.50.20.20">
    <property type="match status" value="1"/>
</dbReference>
<evidence type="ECO:0000256" key="18">
    <source>
        <dbReference type="SAM" id="Phobius"/>
    </source>
</evidence>
<evidence type="ECO:0000256" key="17">
    <source>
        <dbReference type="SAM" id="MobiDB-lite"/>
    </source>
</evidence>
<reference evidence="20 21" key="1">
    <citation type="journal article" date="2019" name="Emerg. Microbes Infect.">
        <title>Comprehensive subspecies identification of 175 nontuberculous mycobacteria species based on 7547 genomic profiles.</title>
        <authorList>
            <person name="Matsumoto Y."/>
            <person name="Kinjo T."/>
            <person name="Motooka D."/>
            <person name="Nabeya D."/>
            <person name="Jung N."/>
            <person name="Uechi K."/>
            <person name="Horii T."/>
            <person name="Iida T."/>
            <person name="Fujita J."/>
            <person name="Nakamura S."/>
        </authorList>
    </citation>
    <scope>NUCLEOTIDE SEQUENCE [LARGE SCALE GENOMIC DNA]</scope>
    <source>
        <strain evidence="20 21">JCM 30725</strain>
    </source>
</reference>
<dbReference type="CDD" id="cd14014">
    <property type="entry name" value="STKc_PknB_like"/>
    <property type="match status" value="1"/>
</dbReference>
<comment type="similarity">
    <text evidence="2">Belongs to the LppX/LprAFG lipoprotein family.</text>
</comment>
<dbReference type="EMBL" id="BLKZ01000001">
    <property type="protein sequence ID" value="GFG90128.1"/>
    <property type="molecule type" value="Genomic_DNA"/>
</dbReference>
<keyword evidence="7 18" id="KW-0812">Transmembrane</keyword>
<keyword evidence="9 16" id="KW-0547">Nucleotide-binding</keyword>
<gene>
    <name evidence="20" type="ORF">MBOU_21700</name>
</gene>
<keyword evidence="13 18" id="KW-0472">Membrane</keyword>
<evidence type="ECO:0000313" key="21">
    <source>
        <dbReference type="Proteomes" id="UP000465360"/>
    </source>
</evidence>
<keyword evidence="4" id="KW-1003">Cell membrane</keyword>
<dbReference type="PROSITE" id="PS00108">
    <property type="entry name" value="PROTEIN_KINASE_ST"/>
    <property type="match status" value="1"/>
</dbReference>
<dbReference type="InterPro" id="IPR011009">
    <property type="entry name" value="Kinase-like_dom_sf"/>
</dbReference>
<dbReference type="InterPro" id="IPR017441">
    <property type="entry name" value="Protein_kinase_ATP_BS"/>
</dbReference>
<dbReference type="PANTHER" id="PTHR43289">
    <property type="entry name" value="MITOGEN-ACTIVATED PROTEIN KINASE KINASE KINASE 20-RELATED"/>
    <property type="match status" value="1"/>
</dbReference>
<evidence type="ECO:0000256" key="10">
    <source>
        <dbReference type="ARBA" id="ARBA00022777"/>
    </source>
</evidence>
<dbReference type="InterPro" id="IPR029046">
    <property type="entry name" value="LolA/LolB/LppX"/>
</dbReference>
<dbReference type="InterPro" id="IPR009830">
    <property type="entry name" value="LppX/LprAFG"/>
</dbReference>
<evidence type="ECO:0000256" key="2">
    <source>
        <dbReference type="ARBA" id="ARBA00009194"/>
    </source>
</evidence>
<dbReference type="FunFam" id="3.30.200.20:FF:000348">
    <property type="entry name" value="Serine/threonine protein kinase"/>
    <property type="match status" value="1"/>
</dbReference>
<keyword evidence="15" id="KW-0449">Lipoprotein</keyword>
<evidence type="ECO:0000256" key="6">
    <source>
        <dbReference type="ARBA" id="ARBA00022679"/>
    </source>
</evidence>
<evidence type="ECO:0000256" key="14">
    <source>
        <dbReference type="ARBA" id="ARBA00023139"/>
    </source>
</evidence>
<dbReference type="PROSITE" id="PS00107">
    <property type="entry name" value="PROTEIN_KINASE_ATP"/>
    <property type="match status" value="1"/>
</dbReference>
<evidence type="ECO:0000256" key="16">
    <source>
        <dbReference type="PROSITE-ProRule" id="PRU10141"/>
    </source>
</evidence>
<dbReference type="GO" id="GO:0080090">
    <property type="term" value="P:regulation of primary metabolic process"/>
    <property type="evidence" value="ECO:0007669"/>
    <property type="project" value="UniProtKB-ARBA"/>
</dbReference>
<keyword evidence="6" id="KW-0808">Transferase</keyword>
<organism evidence="20 21">
    <name type="scientific">Mycobacterium bourgelatii</name>
    <dbReference type="NCBI Taxonomy" id="1273442"/>
    <lineage>
        <taxon>Bacteria</taxon>
        <taxon>Bacillati</taxon>
        <taxon>Actinomycetota</taxon>
        <taxon>Actinomycetes</taxon>
        <taxon>Mycobacteriales</taxon>
        <taxon>Mycobacteriaceae</taxon>
        <taxon>Mycobacterium</taxon>
    </lineage>
</organism>
<dbReference type="FunFam" id="1.10.510.10:FF:000021">
    <property type="entry name" value="Serine/threonine protein kinase"/>
    <property type="match status" value="1"/>
</dbReference>
<keyword evidence="8" id="KW-0732">Signal</keyword>
<evidence type="ECO:0000256" key="1">
    <source>
        <dbReference type="ARBA" id="ARBA00004162"/>
    </source>
</evidence>
<keyword evidence="21" id="KW-1185">Reference proteome</keyword>
<keyword evidence="12 18" id="KW-1133">Transmembrane helix</keyword>
<dbReference type="SUPFAM" id="SSF56112">
    <property type="entry name" value="Protein kinase-like (PK-like)"/>
    <property type="match status" value="1"/>
</dbReference>
<evidence type="ECO:0000313" key="20">
    <source>
        <dbReference type="EMBL" id="GFG90128.1"/>
    </source>
</evidence>
<feature type="domain" description="Protein kinase" evidence="19">
    <location>
        <begin position="9"/>
        <end position="269"/>
    </location>
</feature>
<dbReference type="GO" id="GO:0005524">
    <property type="term" value="F:ATP binding"/>
    <property type="evidence" value="ECO:0007669"/>
    <property type="project" value="UniProtKB-UniRule"/>
</dbReference>
<dbReference type="EC" id="2.7.11.1" evidence="3"/>
<protein>
    <recommendedName>
        <fullName evidence="3">non-specific serine/threonine protein kinase</fullName>
        <ecNumber evidence="3">2.7.11.1</ecNumber>
    </recommendedName>
</protein>
<evidence type="ECO:0000256" key="5">
    <source>
        <dbReference type="ARBA" id="ARBA00022527"/>
    </source>
</evidence>
<evidence type="ECO:0000256" key="15">
    <source>
        <dbReference type="ARBA" id="ARBA00023288"/>
    </source>
</evidence>
<dbReference type="AlphaFoldDB" id="A0A7I9YND1"/>
<dbReference type="SUPFAM" id="SSF89392">
    <property type="entry name" value="Prokaryotic lipoproteins and lipoprotein localization factors"/>
    <property type="match status" value="1"/>
</dbReference>
<dbReference type="Gene3D" id="1.10.510.10">
    <property type="entry name" value="Transferase(Phosphotransferase) domain 1"/>
    <property type="match status" value="1"/>
</dbReference>
<dbReference type="GO" id="GO:0004674">
    <property type="term" value="F:protein serine/threonine kinase activity"/>
    <property type="evidence" value="ECO:0007669"/>
    <property type="project" value="UniProtKB-KW"/>
</dbReference>
<feature type="compositionally biased region" description="Polar residues" evidence="17">
    <location>
        <begin position="327"/>
        <end position="344"/>
    </location>
</feature>
<feature type="region of interest" description="Disordered" evidence="17">
    <location>
        <begin position="324"/>
        <end position="344"/>
    </location>
</feature>
<comment type="subcellular location">
    <subcellularLocation>
        <location evidence="1">Cell membrane</location>
        <topology evidence="1">Single-pass membrane protein</topology>
    </subcellularLocation>
</comment>
<dbReference type="CDD" id="cd16334">
    <property type="entry name" value="LppX-like"/>
    <property type="match status" value="1"/>
</dbReference>
<evidence type="ECO:0000256" key="9">
    <source>
        <dbReference type="ARBA" id="ARBA00022741"/>
    </source>
</evidence>
<feature type="transmembrane region" description="Helical" evidence="18">
    <location>
        <begin position="297"/>
        <end position="320"/>
    </location>
</feature>
<keyword evidence="11 16" id="KW-0067">ATP-binding</keyword>
<dbReference type="SMART" id="SM00220">
    <property type="entry name" value="S_TKc"/>
    <property type="match status" value="1"/>
</dbReference>
<dbReference type="Pfam" id="PF00069">
    <property type="entry name" value="Pkinase"/>
    <property type="match status" value="1"/>
</dbReference>
<dbReference type="Gene3D" id="3.30.200.20">
    <property type="entry name" value="Phosphorylase Kinase, domain 1"/>
    <property type="match status" value="1"/>
</dbReference>
<dbReference type="InterPro" id="IPR000719">
    <property type="entry name" value="Prot_kinase_dom"/>
</dbReference>
<evidence type="ECO:0000256" key="4">
    <source>
        <dbReference type="ARBA" id="ARBA00022475"/>
    </source>
</evidence>
<evidence type="ECO:0000259" key="19">
    <source>
        <dbReference type="PROSITE" id="PS50011"/>
    </source>
</evidence>
<dbReference type="PROSITE" id="PS50011">
    <property type="entry name" value="PROTEIN_KINASE_DOM"/>
    <property type="match status" value="1"/>
</dbReference>
<accession>A0A7I9YND1</accession>
<keyword evidence="14" id="KW-0564">Palmitate</keyword>
<name>A0A7I9YND1_MYCBU</name>
<dbReference type="Proteomes" id="UP000465360">
    <property type="component" value="Unassembled WGS sequence"/>
</dbReference>
<dbReference type="RefSeq" id="WP_163711361.1">
    <property type="nucleotide sequence ID" value="NZ_BLKZ01000001.1"/>
</dbReference>
<keyword evidence="10" id="KW-0418">Kinase</keyword>
<sequence length="545" mass="58156">MEGKDFGRYHLVELLGRGGMGEVWRAHDTATDRVVAIKLLTTQLSENQDFQRRFRREAHAAARLSTPHVVPIHDYGEIDGHLYVDMRLIEGCDLQTVLADGPLEPARAVHIIDGVAKALQAAHEVGLLHRDVKPSNVLLDRDDFAYLIDFGIARALDDTRMTKAGHTIGTFQYIAPERLGNEIEEDARTDVYSLACVLYECLTGQPPYAGETMAQQVAAHLTAPPPRPSVVRPGLPPQLDQVIAIGMAKRPELRYPTAVHLAQAARDAISAPVGFQPAVSPQQPGPQPSRPWWRRSAALITAAVIVAVAAIVLVVVLAGIGDRPASGSGQTARPGDQTGQSTQTGLPNAAELLTQSHRNATALTSAHLRQTATGDIPGLPVRTVDGDITTIPSAGAAGKENLRLAGADMEVDFVVLDGTFYAALQPGEWTNLGVASDIYDPTAMLNPGIGIAHLLANFTGAKAAEIETLNGVETVRIGGQVRADAVNKLVPQFAATGLVPATAWVRKDGEHQIVQFQLEPGAGKSLVMTFSNWNEPVTVAKPPGV</sequence>